<dbReference type="SUPFAM" id="SSF46689">
    <property type="entry name" value="Homeodomain-like"/>
    <property type="match status" value="1"/>
</dbReference>
<dbReference type="SMART" id="SM00382">
    <property type="entry name" value="AAA"/>
    <property type="match status" value="1"/>
</dbReference>
<gene>
    <name evidence="11" type="ORF">DI536_17395</name>
</gene>
<keyword evidence="1 8" id="KW-0597">Phosphoprotein</keyword>
<dbReference type="Proteomes" id="UP000249061">
    <property type="component" value="Unassembled WGS sequence"/>
</dbReference>
<dbReference type="FunFam" id="3.40.50.300:FF:000006">
    <property type="entry name" value="DNA-binding transcriptional regulator NtrC"/>
    <property type="match status" value="1"/>
</dbReference>
<evidence type="ECO:0000313" key="12">
    <source>
        <dbReference type="Proteomes" id="UP000249061"/>
    </source>
</evidence>
<dbReference type="InterPro" id="IPR025662">
    <property type="entry name" value="Sigma_54_int_dom_ATP-bd_1"/>
</dbReference>
<dbReference type="SMART" id="SM00448">
    <property type="entry name" value="REC"/>
    <property type="match status" value="1"/>
</dbReference>
<evidence type="ECO:0000256" key="6">
    <source>
        <dbReference type="ARBA" id="ARBA00023125"/>
    </source>
</evidence>
<dbReference type="Pfam" id="PF00158">
    <property type="entry name" value="Sigma54_activat"/>
    <property type="match status" value="1"/>
</dbReference>
<feature type="domain" description="Response regulatory" evidence="10">
    <location>
        <begin position="6"/>
        <end position="120"/>
    </location>
</feature>
<dbReference type="GO" id="GO:0000160">
    <property type="term" value="P:phosphorelay signal transduction system"/>
    <property type="evidence" value="ECO:0007669"/>
    <property type="project" value="UniProtKB-KW"/>
</dbReference>
<evidence type="ECO:0000256" key="1">
    <source>
        <dbReference type="ARBA" id="ARBA00022553"/>
    </source>
</evidence>
<dbReference type="PROSITE" id="PS50110">
    <property type="entry name" value="RESPONSE_REGULATORY"/>
    <property type="match status" value="1"/>
</dbReference>
<dbReference type="PRINTS" id="PR01590">
    <property type="entry name" value="HTHFIS"/>
</dbReference>
<dbReference type="PROSITE" id="PS00688">
    <property type="entry name" value="SIGMA54_INTERACT_3"/>
    <property type="match status" value="1"/>
</dbReference>
<dbReference type="PANTHER" id="PTHR32071">
    <property type="entry name" value="TRANSCRIPTIONAL REGULATORY PROTEIN"/>
    <property type="match status" value="1"/>
</dbReference>
<evidence type="ECO:0000259" key="10">
    <source>
        <dbReference type="PROSITE" id="PS50110"/>
    </source>
</evidence>
<sequence>MPTLRNVLIADDEASIRHVLTLVLAENGYEVRAVSDGEEALKELAARPYDVVLSDVRMPKLDGIQLLEKAMALNPELTFLVMSAYGSKDLALEAVARGAYDFIQKPFKPEEVVFVLRKAEERQRLVRENKRLRSGPLASGPLDRLLGGSEPMAALKKQIMRLAPVTSTVLINGESGTGKELVARALHELSPRAAMPFVAVNCGAIAPTLIESELFGHARGAFTDARTARRGLFAEADGGTIFLDEVGELPMSAQVKLLRVLQESEIRPVGESRSEKVDVRVVAATLRDLARLVEKGEFREDLYFRLNVVPLKVPPLKLRGDDVFVLARAFLERFNRQFNRSPALEGFTPDAEALIRAYAWPGNVRELENAIERAVLLAEGGHIAPENLPEKMWTVRPAPGAPGLALPSPASMQFSLKRAIETVEAQFIRAALQQTRGNRTRAAELLEISHRALLYKVKDYGIDPDAEGEKGPA</sequence>
<dbReference type="GO" id="GO:0006355">
    <property type="term" value="P:regulation of DNA-templated transcription"/>
    <property type="evidence" value="ECO:0007669"/>
    <property type="project" value="InterPro"/>
</dbReference>
<proteinExistence type="predicted"/>
<dbReference type="GO" id="GO:0043565">
    <property type="term" value="F:sequence-specific DNA binding"/>
    <property type="evidence" value="ECO:0007669"/>
    <property type="project" value="InterPro"/>
</dbReference>
<organism evidence="11 12">
    <name type="scientific">Archangium gephyra</name>
    <dbReference type="NCBI Taxonomy" id="48"/>
    <lineage>
        <taxon>Bacteria</taxon>
        <taxon>Pseudomonadati</taxon>
        <taxon>Myxococcota</taxon>
        <taxon>Myxococcia</taxon>
        <taxon>Myxococcales</taxon>
        <taxon>Cystobacterineae</taxon>
        <taxon>Archangiaceae</taxon>
        <taxon>Archangium</taxon>
    </lineage>
</organism>
<evidence type="ECO:0000256" key="7">
    <source>
        <dbReference type="ARBA" id="ARBA00023163"/>
    </source>
</evidence>
<dbReference type="PANTHER" id="PTHR32071:SF113">
    <property type="entry name" value="ALGINATE BIOSYNTHESIS TRANSCRIPTIONAL REGULATORY PROTEIN ALGB"/>
    <property type="match status" value="1"/>
</dbReference>
<keyword evidence="3" id="KW-0067">ATP-binding</keyword>
<keyword evidence="5" id="KW-0805">Transcription regulation</keyword>
<dbReference type="SUPFAM" id="SSF52172">
    <property type="entry name" value="CheY-like"/>
    <property type="match status" value="1"/>
</dbReference>
<dbReference type="Gene3D" id="1.10.10.60">
    <property type="entry name" value="Homeodomain-like"/>
    <property type="match status" value="1"/>
</dbReference>
<dbReference type="InterPro" id="IPR002078">
    <property type="entry name" value="Sigma_54_int"/>
</dbReference>
<dbReference type="InterPro" id="IPR011006">
    <property type="entry name" value="CheY-like_superfamily"/>
</dbReference>
<evidence type="ECO:0000256" key="3">
    <source>
        <dbReference type="ARBA" id="ARBA00022840"/>
    </source>
</evidence>
<evidence type="ECO:0000256" key="8">
    <source>
        <dbReference type="PROSITE-ProRule" id="PRU00169"/>
    </source>
</evidence>
<dbReference type="InterPro" id="IPR025943">
    <property type="entry name" value="Sigma_54_int_dom_ATP-bd_2"/>
</dbReference>
<keyword evidence="6" id="KW-0238">DNA-binding</keyword>
<protein>
    <recommendedName>
        <fullName evidence="13">Sigma-54-dependent Fis family transcriptional regulator</fullName>
    </recommendedName>
</protein>
<dbReference type="Gene3D" id="3.40.50.2300">
    <property type="match status" value="1"/>
</dbReference>
<dbReference type="Pfam" id="PF25601">
    <property type="entry name" value="AAA_lid_14"/>
    <property type="match status" value="1"/>
</dbReference>
<evidence type="ECO:0000256" key="5">
    <source>
        <dbReference type="ARBA" id="ARBA00023015"/>
    </source>
</evidence>
<evidence type="ECO:0000256" key="2">
    <source>
        <dbReference type="ARBA" id="ARBA00022741"/>
    </source>
</evidence>
<dbReference type="InterPro" id="IPR002197">
    <property type="entry name" value="HTH_Fis"/>
</dbReference>
<keyword evidence="2" id="KW-0547">Nucleotide-binding</keyword>
<dbReference type="GO" id="GO:0005524">
    <property type="term" value="F:ATP binding"/>
    <property type="evidence" value="ECO:0007669"/>
    <property type="project" value="UniProtKB-KW"/>
</dbReference>
<dbReference type="Gene3D" id="3.40.50.300">
    <property type="entry name" value="P-loop containing nucleotide triphosphate hydrolases"/>
    <property type="match status" value="1"/>
</dbReference>
<dbReference type="Gene3D" id="1.10.8.60">
    <property type="match status" value="1"/>
</dbReference>
<dbReference type="SUPFAM" id="SSF52540">
    <property type="entry name" value="P-loop containing nucleoside triphosphate hydrolases"/>
    <property type="match status" value="1"/>
</dbReference>
<feature type="modified residue" description="4-aspartylphosphate" evidence="8">
    <location>
        <position position="55"/>
    </location>
</feature>
<dbReference type="PROSITE" id="PS50045">
    <property type="entry name" value="SIGMA54_INTERACT_4"/>
    <property type="match status" value="1"/>
</dbReference>
<name>A0A2W5TDY6_9BACT</name>
<dbReference type="CDD" id="cd00009">
    <property type="entry name" value="AAA"/>
    <property type="match status" value="1"/>
</dbReference>
<reference evidence="11 12" key="1">
    <citation type="submission" date="2017-08" db="EMBL/GenBank/DDBJ databases">
        <title>Infants hospitalized years apart are colonized by the same room-sourced microbial strains.</title>
        <authorList>
            <person name="Brooks B."/>
            <person name="Olm M.R."/>
            <person name="Firek B.A."/>
            <person name="Baker R."/>
            <person name="Thomas B.C."/>
            <person name="Morowitz M.J."/>
            <person name="Banfield J.F."/>
        </authorList>
    </citation>
    <scope>NUCLEOTIDE SEQUENCE [LARGE SCALE GENOMIC DNA]</scope>
    <source>
        <strain evidence="11">S2_003_000_R2_14</strain>
    </source>
</reference>
<comment type="caution">
    <text evidence="11">The sequence shown here is derived from an EMBL/GenBank/DDBJ whole genome shotgun (WGS) entry which is preliminary data.</text>
</comment>
<dbReference type="InterPro" id="IPR001789">
    <property type="entry name" value="Sig_transdc_resp-reg_receiver"/>
</dbReference>
<dbReference type="InterPro" id="IPR025944">
    <property type="entry name" value="Sigma_54_int_dom_CS"/>
</dbReference>
<keyword evidence="7" id="KW-0804">Transcription</keyword>
<dbReference type="InterPro" id="IPR003593">
    <property type="entry name" value="AAA+_ATPase"/>
</dbReference>
<accession>A0A2W5TDY6</accession>
<evidence type="ECO:0000256" key="4">
    <source>
        <dbReference type="ARBA" id="ARBA00023012"/>
    </source>
</evidence>
<evidence type="ECO:0008006" key="13">
    <source>
        <dbReference type="Google" id="ProtNLM"/>
    </source>
</evidence>
<dbReference type="InterPro" id="IPR027417">
    <property type="entry name" value="P-loop_NTPase"/>
</dbReference>
<dbReference type="InterPro" id="IPR009057">
    <property type="entry name" value="Homeodomain-like_sf"/>
</dbReference>
<dbReference type="Pfam" id="PF00072">
    <property type="entry name" value="Response_reg"/>
    <property type="match status" value="1"/>
</dbReference>
<dbReference type="FunFam" id="3.40.50.2300:FF:000018">
    <property type="entry name" value="DNA-binding transcriptional regulator NtrC"/>
    <property type="match status" value="1"/>
</dbReference>
<dbReference type="Pfam" id="PF02954">
    <property type="entry name" value="HTH_8"/>
    <property type="match status" value="1"/>
</dbReference>
<dbReference type="EMBL" id="QFQP01000014">
    <property type="protein sequence ID" value="PZR11403.1"/>
    <property type="molecule type" value="Genomic_DNA"/>
</dbReference>
<evidence type="ECO:0000259" key="9">
    <source>
        <dbReference type="PROSITE" id="PS50045"/>
    </source>
</evidence>
<dbReference type="AlphaFoldDB" id="A0A2W5TDY6"/>
<dbReference type="InterPro" id="IPR058031">
    <property type="entry name" value="AAA_lid_NorR"/>
</dbReference>
<feature type="domain" description="Sigma-54 factor interaction" evidence="9">
    <location>
        <begin position="145"/>
        <end position="376"/>
    </location>
</feature>
<evidence type="ECO:0000313" key="11">
    <source>
        <dbReference type="EMBL" id="PZR11403.1"/>
    </source>
</evidence>
<dbReference type="PROSITE" id="PS00675">
    <property type="entry name" value="SIGMA54_INTERACT_1"/>
    <property type="match status" value="1"/>
</dbReference>
<dbReference type="PROSITE" id="PS00676">
    <property type="entry name" value="SIGMA54_INTERACT_2"/>
    <property type="match status" value="1"/>
</dbReference>
<keyword evidence="4" id="KW-0902">Two-component regulatory system</keyword>